<protein>
    <submittedName>
        <fullName evidence="3">Uncharacterized protein</fullName>
    </submittedName>
</protein>
<keyword evidence="2" id="KW-0472">Membrane</keyword>
<evidence type="ECO:0000313" key="4">
    <source>
        <dbReference type="Proteomes" id="UP000541610"/>
    </source>
</evidence>
<reference evidence="3 4" key="1">
    <citation type="submission" date="2020-04" db="EMBL/GenBank/DDBJ databases">
        <title>Perkinsus olseni comparative genomics.</title>
        <authorList>
            <person name="Bogema D.R."/>
        </authorList>
    </citation>
    <scope>NUCLEOTIDE SEQUENCE [LARGE SCALE GENOMIC DNA]</scope>
    <source>
        <strain evidence="3">00978-12</strain>
    </source>
</reference>
<evidence type="ECO:0000256" key="2">
    <source>
        <dbReference type="SAM" id="Phobius"/>
    </source>
</evidence>
<dbReference type="Proteomes" id="UP000541610">
    <property type="component" value="Unassembled WGS sequence"/>
</dbReference>
<feature type="transmembrane region" description="Helical" evidence="2">
    <location>
        <begin position="256"/>
        <end position="279"/>
    </location>
</feature>
<feature type="compositionally biased region" description="Basic and acidic residues" evidence="1">
    <location>
        <begin position="30"/>
        <end position="45"/>
    </location>
</feature>
<dbReference type="EMBL" id="JABANP010000270">
    <property type="protein sequence ID" value="KAF4685262.1"/>
    <property type="molecule type" value="Genomic_DNA"/>
</dbReference>
<comment type="caution">
    <text evidence="3">The sequence shown here is derived from an EMBL/GenBank/DDBJ whole genome shotgun (WGS) entry which is preliminary data.</text>
</comment>
<sequence length="306" mass="33513">MASRRRRASNLSEPLPQDQGKSHQFSEVLEPPKEIRKEEAERPVESSRGSAPPPPGPSEKANPSVVAAIYKPLDVVREDIQVEALEVHPTSPSKKAVAGMSGKNIYVQQKATRADGIASSSSLRAVPMKHFQSLHMNQSGGPNNRSGTDTRDLLVRCELAAASDEGMRKLIELQERMEKHRDVIESIYAGVCLVRIGLQMEVEEPCEISNCSEKDTLFGILFGLLLCPLALTAAILRLIELQEWWTLNRERRSSVILSIVAVGVAAILYTICLITTTLGYGERLLPAYCGAAALIITLVDGRGIYN</sequence>
<feature type="transmembrane region" description="Helical" evidence="2">
    <location>
        <begin position="285"/>
        <end position="305"/>
    </location>
</feature>
<proteinExistence type="predicted"/>
<accession>A0A7J6NMZ8</accession>
<feature type="region of interest" description="Disordered" evidence="1">
    <location>
        <begin position="1"/>
        <end position="63"/>
    </location>
</feature>
<organism evidence="3 4">
    <name type="scientific">Perkinsus olseni</name>
    <name type="common">Perkinsus atlanticus</name>
    <dbReference type="NCBI Taxonomy" id="32597"/>
    <lineage>
        <taxon>Eukaryota</taxon>
        <taxon>Sar</taxon>
        <taxon>Alveolata</taxon>
        <taxon>Perkinsozoa</taxon>
        <taxon>Perkinsea</taxon>
        <taxon>Perkinsida</taxon>
        <taxon>Perkinsidae</taxon>
        <taxon>Perkinsus</taxon>
    </lineage>
</organism>
<dbReference type="OrthoDB" id="10605018at2759"/>
<feature type="transmembrane region" description="Helical" evidence="2">
    <location>
        <begin position="216"/>
        <end position="236"/>
    </location>
</feature>
<keyword evidence="2" id="KW-0812">Transmembrane</keyword>
<evidence type="ECO:0000313" key="3">
    <source>
        <dbReference type="EMBL" id="KAF4685262.1"/>
    </source>
</evidence>
<dbReference type="AlphaFoldDB" id="A0A7J6NMZ8"/>
<name>A0A7J6NMZ8_PEROL</name>
<keyword evidence="2" id="KW-1133">Transmembrane helix</keyword>
<gene>
    <name evidence="3" type="ORF">FOZ60_017550</name>
</gene>
<evidence type="ECO:0000256" key="1">
    <source>
        <dbReference type="SAM" id="MobiDB-lite"/>
    </source>
</evidence>